<sequence>MNSPEQTLTGFLQRHPRLVVLTGAGISAESGIPTYRDDQGRWLYRTPIQHQAFIDSELTRKRYWSRSLGGWPAVRDAQPNAAHRALAALEHDGRIELLITQNVDRLHQRAGSRRVIDLHGRVDRVRCLGCGALDERDALQGWLEANNAPAPARAAARPDGDSELPDDDTALALFKVPDCARCAGTLMPDVVFFGGNVPRARVDSSLAALQRADALLVIGSSLQVYSGYRFCRKAREWNKPIALLNPGKTRADDIADLKIIGPATALLARFATL</sequence>
<keyword evidence="7" id="KW-1185">Reference proteome</keyword>
<evidence type="ECO:0000256" key="4">
    <source>
        <dbReference type="PROSITE-ProRule" id="PRU00236"/>
    </source>
</evidence>
<dbReference type="EC" id="2.3.1.286" evidence="1"/>
<dbReference type="NCBIfam" id="NF003738">
    <property type="entry name" value="PRK05333.1"/>
    <property type="match status" value="1"/>
</dbReference>
<feature type="binding site" evidence="4">
    <location>
        <position position="127"/>
    </location>
    <ligand>
        <name>Zn(2+)</name>
        <dbReference type="ChEBI" id="CHEBI:29105"/>
    </ligand>
</feature>
<proteinExistence type="predicted"/>
<dbReference type="Gene3D" id="3.40.50.1220">
    <property type="entry name" value="TPP-binding domain"/>
    <property type="match status" value="1"/>
</dbReference>
<comment type="caution">
    <text evidence="6">The sequence shown here is derived from an EMBL/GenBank/DDBJ whole genome shotgun (WGS) entry which is preliminary data.</text>
</comment>
<dbReference type="GO" id="GO:0017136">
    <property type="term" value="F:histone deacetylase activity, NAD-dependent"/>
    <property type="evidence" value="ECO:0007669"/>
    <property type="project" value="TreeGrafter"/>
</dbReference>
<dbReference type="RefSeq" id="WP_135443944.1">
    <property type="nucleotide sequence ID" value="NZ_SRLE01000007.1"/>
</dbReference>
<feature type="binding site" evidence="4">
    <location>
        <position position="182"/>
    </location>
    <ligand>
        <name>Zn(2+)</name>
        <dbReference type="ChEBI" id="CHEBI:29105"/>
    </ligand>
</feature>
<dbReference type="Gene3D" id="3.30.1600.10">
    <property type="entry name" value="SIR2/SIRT2 'Small Domain"/>
    <property type="match status" value="1"/>
</dbReference>
<dbReference type="Pfam" id="PF02146">
    <property type="entry name" value="SIR2"/>
    <property type="match status" value="1"/>
</dbReference>
<dbReference type="AlphaFoldDB" id="A0A4Z0M2D7"/>
<dbReference type="EMBL" id="SRLE01000007">
    <property type="protein sequence ID" value="TGD73616.1"/>
    <property type="molecule type" value="Genomic_DNA"/>
</dbReference>
<keyword evidence="3" id="KW-0520">NAD</keyword>
<dbReference type="InterPro" id="IPR026591">
    <property type="entry name" value="Sirtuin_cat_small_dom_sf"/>
</dbReference>
<evidence type="ECO:0000256" key="3">
    <source>
        <dbReference type="ARBA" id="ARBA00023027"/>
    </source>
</evidence>
<organism evidence="6 7">
    <name type="scientific">Mangrovimicrobium sediminis</name>
    <dbReference type="NCBI Taxonomy" id="2562682"/>
    <lineage>
        <taxon>Bacteria</taxon>
        <taxon>Pseudomonadati</taxon>
        <taxon>Pseudomonadota</taxon>
        <taxon>Gammaproteobacteria</taxon>
        <taxon>Cellvibrionales</taxon>
        <taxon>Halieaceae</taxon>
        <taxon>Mangrovimicrobium</taxon>
    </lineage>
</organism>
<evidence type="ECO:0000313" key="6">
    <source>
        <dbReference type="EMBL" id="TGD73616.1"/>
    </source>
</evidence>
<dbReference type="OrthoDB" id="9800582at2"/>
<gene>
    <name evidence="6" type="ORF">E4634_11395</name>
</gene>
<dbReference type="Proteomes" id="UP000298050">
    <property type="component" value="Unassembled WGS sequence"/>
</dbReference>
<dbReference type="PROSITE" id="PS50305">
    <property type="entry name" value="SIRTUIN"/>
    <property type="match status" value="1"/>
</dbReference>
<dbReference type="InterPro" id="IPR026590">
    <property type="entry name" value="Ssirtuin_cat_dom"/>
</dbReference>
<keyword evidence="4" id="KW-0479">Metal-binding</keyword>
<evidence type="ECO:0000259" key="5">
    <source>
        <dbReference type="PROSITE" id="PS50305"/>
    </source>
</evidence>
<name>A0A4Z0M2D7_9GAMM</name>
<dbReference type="SUPFAM" id="SSF52467">
    <property type="entry name" value="DHS-like NAD/FAD-binding domain"/>
    <property type="match status" value="1"/>
</dbReference>
<reference evidence="6 7" key="1">
    <citation type="submission" date="2019-04" db="EMBL/GenBank/DDBJ databases">
        <title>Taxonomy of novel Haliea sp. from mangrove soil of West Coast of India.</title>
        <authorList>
            <person name="Verma A."/>
            <person name="Kumar P."/>
            <person name="Krishnamurthi S."/>
        </authorList>
    </citation>
    <scope>NUCLEOTIDE SEQUENCE [LARGE SCALE GENOMIC DNA]</scope>
    <source>
        <strain evidence="6 7">SAOS-164</strain>
    </source>
</reference>
<protein>
    <recommendedName>
        <fullName evidence="1">protein acetyllysine N-acetyltransferase</fullName>
        <ecNumber evidence="1">2.3.1.286</ecNumber>
    </recommendedName>
</protein>
<dbReference type="InterPro" id="IPR003000">
    <property type="entry name" value="Sirtuin"/>
</dbReference>
<dbReference type="InterPro" id="IPR029035">
    <property type="entry name" value="DHS-like_NAD/FAD-binding_dom"/>
</dbReference>
<dbReference type="GO" id="GO:0046872">
    <property type="term" value="F:metal ion binding"/>
    <property type="evidence" value="ECO:0007669"/>
    <property type="project" value="UniProtKB-KW"/>
</dbReference>
<keyword evidence="2" id="KW-0808">Transferase</keyword>
<feature type="binding site" evidence="4">
    <location>
        <position position="130"/>
    </location>
    <ligand>
        <name>Zn(2+)</name>
        <dbReference type="ChEBI" id="CHEBI:29105"/>
    </ligand>
</feature>
<dbReference type="PANTHER" id="PTHR11085:SF10">
    <property type="entry name" value="NAD-DEPENDENT PROTEIN DEACYLASE SIRTUIN-5, MITOCHONDRIAL-RELATED"/>
    <property type="match status" value="1"/>
</dbReference>
<evidence type="ECO:0000313" key="7">
    <source>
        <dbReference type="Proteomes" id="UP000298050"/>
    </source>
</evidence>
<accession>A0A4Z0M2D7</accession>
<dbReference type="GO" id="GO:0070403">
    <property type="term" value="F:NAD+ binding"/>
    <property type="evidence" value="ECO:0007669"/>
    <property type="project" value="InterPro"/>
</dbReference>
<evidence type="ECO:0000256" key="1">
    <source>
        <dbReference type="ARBA" id="ARBA00012928"/>
    </source>
</evidence>
<evidence type="ECO:0000256" key="2">
    <source>
        <dbReference type="ARBA" id="ARBA00022679"/>
    </source>
</evidence>
<feature type="binding site" evidence="4">
    <location>
        <position position="179"/>
    </location>
    <ligand>
        <name>Zn(2+)</name>
        <dbReference type="ChEBI" id="CHEBI:29105"/>
    </ligand>
</feature>
<dbReference type="PANTHER" id="PTHR11085">
    <property type="entry name" value="NAD-DEPENDENT PROTEIN DEACYLASE SIRTUIN-5, MITOCHONDRIAL-RELATED"/>
    <property type="match status" value="1"/>
</dbReference>
<dbReference type="InterPro" id="IPR050134">
    <property type="entry name" value="NAD-dep_sirtuin_deacylases"/>
</dbReference>
<feature type="domain" description="Deacetylase sirtuin-type" evidence="5">
    <location>
        <begin position="1"/>
        <end position="273"/>
    </location>
</feature>
<feature type="active site" description="Proton acceptor" evidence="4">
    <location>
        <position position="119"/>
    </location>
</feature>
<keyword evidence="4" id="KW-0862">Zinc</keyword>